<protein>
    <recommendedName>
        <fullName evidence="3">LicD family protein</fullName>
    </recommendedName>
</protein>
<dbReference type="InterPro" id="IPR029063">
    <property type="entry name" value="SAM-dependent_MTases_sf"/>
</dbReference>
<accession>A0ABU2K4I4</accession>
<dbReference type="SUPFAM" id="SSF53335">
    <property type="entry name" value="S-adenosyl-L-methionine-dependent methyltransferases"/>
    <property type="match status" value="1"/>
</dbReference>
<dbReference type="PANTHER" id="PTHR13627">
    <property type="entry name" value="FUKUTIN RELATED PROTEIN"/>
    <property type="match status" value="1"/>
</dbReference>
<gene>
    <name evidence="1" type="ORF">RM425_04340</name>
</gene>
<dbReference type="PANTHER" id="PTHR13627:SF31">
    <property type="entry name" value="RIBITOL 5-PHOSPHATE TRANSFERASE FKRP"/>
    <property type="match status" value="1"/>
</dbReference>
<evidence type="ECO:0008006" key="3">
    <source>
        <dbReference type="Google" id="ProtNLM"/>
    </source>
</evidence>
<proteinExistence type="predicted"/>
<dbReference type="EMBL" id="JAVREI010000001">
    <property type="protein sequence ID" value="MDT0275121.1"/>
    <property type="molecule type" value="Genomic_DNA"/>
</dbReference>
<dbReference type="Gene3D" id="3.40.50.150">
    <property type="entry name" value="Vaccinia Virus protein VP39"/>
    <property type="match status" value="1"/>
</dbReference>
<dbReference type="Proteomes" id="UP001183222">
    <property type="component" value="Unassembled WGS sequence"/>
</dbReference>
<reference evidence="2" key="1">
    <citation type="submission" date="2023-07" db="EMBL/GenBank/DDBJ databases">
        <title>30 novel species of actinomycetes from the DSMZ collection.</title>
        <authorList>
            <person name="Nouioui I."/>
        </authorList>
    </citation>
    <scope>NUCLEOTIDE SEQUENCE [LARGE SCALE GENOMIC DNA]</scope>
    <source>
        <strain evidence="2">DSM 46792</strain>
    </source>
</reference>
<comment type="caution">
    <text evidence="1">The sequence shown here is derived from an EMBL/GenBank/DDBJ whole genome shotgun (WGS) entry which is preliminary data.</text>
</comment>
<name>A0ABU2K4I4_9ACTN</name>
<evidence type="ECO:0000313" key="2">
    <source>
        <dbReference type="Proteomes" id="UP001183222"/>
    </source>
</evidence>
<evidence type="ECO:0000313" key="1">
    <source>
        <dbReference type="EMBL" id="MDT0275121.1"/>
    </source>
</evidence>
<keyword evidence="2" id="KW-1185">Reference proteome</keyword>
<dbReference type="RefSeq" id="WP_311343932.1">
    <property type="nucleotide sequence ID" value="NZ_JAVREI010000001.1"/>
</dbReference>
<dbReference type="InterPro" id="IPR052613">
    <property type="entry name" value="LicD_transferase"/>
</dbReference>
<dbReference type="Pfam" id="PF13489">
    <property type="entry name" value="Methyltransf_23"/>
    <property type="match status" value="1"/>
</dbReference>
<sequence>MLTATARFGDSDQPLRFDDRHGIGLVINKFGRIGHALADYDPGMVQRLLDNLDLIRAALAEHRPDLPVYVMSGTLLGPYRDGRIMPHDDDADLGYLSPYDHPADVVREAFQLGRILRAAGFEAIRASAGHLQVHFSHEGRPDAYVDLFTGFIDEQGWWQHTFAIRLQARRDQVVPTIAIDVEGRPEPAPRDPELMLEANYGPGWKVPDPSYRFDIPRSVQDRFWGWFSDYGMDRTMWEDFYRYDIEGARVPLGSAPSDYARWLAGRIPAGARVLELGTGRGHDALWLAAQGFDVEALDYVRWPMRAAAEAAREQGAGARFRVLNLYDLRRVVALGAEMGARREPLVVYARGLLGNYWDIGRPVLLRGLSMLLRSGGQAHLDVPRSSLLPQPGTGVPMHRAVPVETLRAEMAPYGLRIDALHDADEVVEDTPWEAGTDPLPTTRMVVTWQRPVR</sequence>
<organism evidence="1 2">
    <name type="scientific">Blastococcus goldschmidtiae</name>
    <dbReference type="NCBI Taxonomy" id="3075546"/>
    <lineage>
        <taxon>Bacteria</taxon>
        <taxon>Bacillati</taxon>
        <taxon>Actinomycetota</taxon>
        <taxon>Actinomycetes</taxon>
        <taxon>Geodermatophilales</taxon>
        <taxon>Geodermatophilaceae</taxon>
        <taxon>Blastococcus</taxon>
    </lineage>
</organism>